<feature type="transmembrane region" description="Helical" evidence="7">
    <location>
        <begin position="110"/>
        <end position="132"/>
    </location>
</feature>
<evidence type="ECO:0000256" key="4">
    <source>
        <dbReference type="ARBA" id="ARBA00022840"/>
    </source>
</evidence>
<dbReference type="GO" id="GO:0005524">
    <property type="term" value="F:ATP binding"/>
    <property type="evidence" value="ECO:0007669"/>
    <property type="project" value="UniProtKB-KW"/>
</dbReference>
<accession>A0ABP9AT39</accession>
<feature type="transmembrane region" description="Helical" evidence="7">
    <location>
        <begin position="257"/>
        <end position="278"/>
    </location>
</feature>
<evidence type="ECO:0000313" key="10">
    <source>
        <dbReference type="EMBL" id="GAA4785826.1"/>
    </source>
</evidence>
<dbReference type="CDD" id="cd18551">
    <property type="entry name" value="ABC_6TM_LmrA_like"/>
    <property type="match status" value="1"/>
</dbReference>
<name>A0ABP9AT39_9ACTN</name>
<evidence type="ECO:0000313" key="11">
    <source>
        <dbReference type="Proteomes" id="UP001501147"/>
    </source>
</evidence>
<evidence type="ECO:0000256" key="1">
    <source>
        <dbReference type="ARBA" id="ARBA00004651"/>
    </source>
</evidence>
<keyword evidence="3" id="KW-0547">Nucleotide-binding</keyword>
<evidence type="ECO:0000256" key="3">
    <source>
        <dbReference type="ARBA" id="ARBA00022741"/>
    </source>
</evidence>
<dbReference type="Pfam" id="PF00664">
    <property type="entry name" value="ABC_membrane"/>
    <property type="match status" value="1"/>
</dbReference>
<feature type="transmembrane region" description="Helical" evidence="7">
    <location>
        <begin position="138"/>
        <end position="159"/>
    </location>
</feature>
<keyword evidence="5 7" id="KW-1133">Transmembrane helix</keyword>
<feature type="domain" description="ABC transporter" evidence="8">
    <location>
        <begin position="320"/>
        <end position="556"/>
    </location>
</feature>
<comment type="subcellular location">
    <subcellularLocation>
        <location evidence="1">Cell membrane</location>
        <topology evidence="1">Multi-pass membrane protein</topology>
    </subcellularLocation>
</comment>
<evidence type="ECO:0000259" key="8">
    <source>
        <dbReference type="PROSITE" id="PS50893"/>
    </source>
</evidence>
<dbReference type="InterPro" id="IPR003439">
    <property type="entry name" value="ABC_transporter-like_ATP-bd"/>
</dbReference>
<proteinExistence type="predicted"/>
<dbReference type="InterPro" id="IPR011527">
    <property type="entry name" value="ABC1_TM_dom"/>
</dbReference>
<comment type="caution">
    <text evidence="10">The sequence shown here is derived from an EMBL/GenBank/DDBJ whole genome shotgun (WGS) entry which is preliminary data.</text>
</comment>
<feature type="domain" description="ABC transmembrane type-1" evidence="9">
    <location>
        <begin position="4"/>
        <end position="283"/>
    </location>
</feature>
<evidence type="ECO:0000256" key="5">
    <source>
        <dbReference type="ARBA" id="ARBA00022989"/>
    </source>
</evidence>
<evidence type="ECO:0000256" key="7">
    <source>
        <dbReference type="SAM" id="Phobius"/>
    </source>
</evidence>
<dbReference type="SMART" id="SM00382">
    <property type="entry name" value="AAA"/>
    <property type="match status" value="1"/>
</dbReference>
<sequence>MLLVTGTALGVAGAAAGLAQPYAIGRLVRAAGLDEALAAPVVLLCLLFLADAILTSLQAYLVGRAGEGIVRDVRGMLAGRLLRARLGAFTARPLGDIQTRMVTDTSLVRIALSQSLAQLVINGFMVVGGVLLMFLIDIWLMLITLGCLTAASCAALLIARRLRLAALQNREDTGRFGSDLQSVLSALPTVKASRAERREEERLSALADQARASGVRVGALNALMAPAVNVGLQASLAITVAIGMTRVADGSMPLADLTAFVMYLFYMVSPLVVVFVSFGQFQQGRAAVQRVDELAGIPQEDSGAAQGAGAAPGPEHDVAIRFRDVYFSYDGAHSPPVLSAVSFAVPARGLTAIVGPSGAGKSTVFHLVEGFYQPTRGHIQLGGQDLEALTLDTLRAHIGYVQQDITTMRGTIRENLVYARPEADGRQIEEALRMAQLREVVAKLPEGVDTRVGEMGAGLSGGERQRLSIARALLQRPSVLLLDEATSQLDAKSESALRRVLHDLARECAIVAIAHRLSTVVDADQIIVLSHGRVQATGTHHELLGSDTLYRELAGTQFGGHPNR</sequence>
<evidence type="ECO:0000256" key="2">
    <source>
        <dbReference type="ARBA" id="ARBA00022692"/>
    </source>
</evidence>
<dbReference type="Gene3D" id="1.20.1560.10">
    <property type="entry name" value="ABC transporter type 1, transmembrane domain"/>
    <property type="match status" value="1"/>
</dbReference>
<dbReference type="PANTHER" id="PTHR43394:SF1">
    <property type="entry name" value="ATP-BINDING CASSETTE SUB-FAMILY B MEMBER 10, MITOCHONDRIAL"/>
    <property type="match status" value="1"/>
</dbReference>
<dbReference type="InterPro" id="IPR036640">
    <property type="entry name" value="ABC1_TM_sf"/>
</dbReference>
<protein>
    <submittedName>
        <fullName evidence="10">ABC transporter ATP-binding protein</fullName>
    </submittedName>
</protein>
<evidence type="ECO:0000259" key="9">
    <source>
        <dbReference type="PROSITE" id="PS50929"/>
    </source>
</evidence>
<feature type="transmembrane region" description="Helical" evidence="7">
    <location>
        <begin position="37"/>
        <end position="61"/>
    </location>
</feature>
<dbReference type="PROSITE" id="PS50893">
    <property type="entry name" value="ABC_TRANSPORTER_2"/>
    <property type="match status" value="1"/>
</dbReference>
<gene>
    <name evidence="10" type="ORF">GCM10023329_40650</name>
</gene>
<keyword evidence="6 7" id="KW-0472">Membrane</keyword>
<dbReference type="PROSITE" id="PS50929">
    <property type="entry name" value="ABC_TM1F"/>
    <property type="match status" value="1"/>
</dbReference>
<dbReference type="InterPro" id="IPR003593">
    <property type="entry name" value="AAA+_ATPase"/>
</dbReference>
<keyword evidence="2 7" id="KW-0812">Transmembrane</keyword>
<dbReference type="InterPro" id="IPR027417">
    <property type="entry name" value="P-loop_NTPase"/>
</dbReference>
<organism evidence="10 11">
    <name type="scientific">Streptomyces sanyensis</name>
    <dbReference type="NCBI Taxonomy" id="568869"/>
    <lineage>
        <taxon>Bacteria</taxon>
        <taxon>Bacillati</taxon>
        <taxon>Actinomycetota</taxon>
        <taxon>Actinomycetes</taxon>
        <taxon>Kitasatosporales</taxon>
        <taxon>Streptomycetaceae</taxon>
        <taxon>Streptomyces</taxon>
    </lineage>
</organism>
<dbReference type="Proteomes" id="UP001501147">
    <property type="component" value="Unassembled WGS sequence"/>
</dbReference>
<keyword evidence="4 10" id="KW-0067">ATP-binding</keyword>
<dbReference type="Pfam" id="PF00005">
    <property type="entry name" value="ABC_tran"/>
    <property type="match status" value="1"/>
</dbReference>
<dbReference type="InterPro" id="IPR017871">
    <property type="entry name" value="ABC_transporter-like_CS"/>
</dbReference>
<dbReference type="SUPFAM" id="SSF52540">
    <property type="entry name" value="P-loop containing nucleoside triphosphate hydrolases"/>
    <property type="match status" value="1"/>
</dbReference>
<reference evidence="11" key="1">
    <citation type="journal article" date="2019" name="Int. J. Syst. Evol. Microbiol.">
        <title>The Global Catalogue of Microorganisms (GCM) 10K type strain sequencing project: providing services to taxonomists for standard genome sequencing and annotation.</title>
        <authorList>
            <consortium name="The Broad Institute Genomics Platform"/>
            <consortium name="The Broad Institute Genome Sequencing Center for Infectious Disease"/>
            <person name="Wu L."/>
            <person name="Ma J."/>
        </authorList>
    </citation>
    <scope>NUCLEOTIDE SEQUENCE [LARGE SCALE GENOMIC DNA]</scope>
    <source>
        <strain evidence="11">JCM 18324</strain>
    </source>
</reference>
<dbReference type="PANTHER" id="PTHR43394">
    <property type="entry name" value="ATP-DEPENDENT PERMEASE MDL1, MITOCHONDRIAL"/>
    <property type="match status" value="1"/>
</dbReference>
<dbReference type="SUPFAM" id="SSF90123">
    <property type="entry name" value="ABC transporter transmembrane region"/>
    <property type="match status" value="1"/>
</dbReference>
<feature type="transmembrane region" description="Helical" evidence="7">
    <location>
        <begin position="219"/>
        <end position="245"/>
    </location>
</feature>
<keyword evidence="11" id="KW-1185">Reference proteome</keyword>
<evidence type="ECO:0000256" key="6">
    <source>
        <dbReference type="ARBA" id="ARBA00023136"/>
    </source>
</evidence>
<dbReference type="RefSeq" id="WP_345614841.1">
    <property type="nucleotide sequence ID" value="NZ_BAABJV010000011.1"/>
</dbReference>
<dbReference type="PROSITE" id="PS00211">
    <property type="entry name" value="ABC_TRANSPORTER_1"/>
    <property type="match status" value="1"/>
</dbReference>
<dbReference type="InterPro" id="IPR039421">
    <property type="entry name" value="Type_1_exporter"/>
</dbReference>
<dbReference type="EMBL" id="BAABJV010000011">
    <property type="protein sequence ID" value="GAA4785826.1"/>
    <property type="molecule type" value="Genomic_DNA"/>
</dbReference>
<dbReference type="Gene3D" id="3.40.50.300">
    <property type="entry name" value="P-loop containing nucleotide triphosphate hydrolases"/>
    <property type="match status" value="1"/>
</dbReference>